<name>A0ABS2UAG9_9LEPT</name>
<dbReference type="EMBL" id="JAFFPU010000031">
    <property type="protein sequence ID" value="MBM9577164.1"/>
    <property type="molecule type" value="Genomic_DNA"/>
</dbReference>
<keyword evidence="2" id="KW-1185">Reference proteome</keyword>
<protein>
    <submittedName>
        <fullName evidence="1">Uncharacterized protein</fullName>
    </submittedName>
</protein>
<accession>A0ABS2UAG9</accession>
<dbReference type="RefSeq" id="WP_205279315.1">
    <property type="nucleotide sequence ID" value="NZ_JAFFPU010000031.1"/>
</dbReference>
<comment type="caution">
    <text evidence="1">The sequence shown here is derived from an EMBL/GenBank/DDBJ whole genome shotgun (WGS) entry which is preliminary data.</text>
</comment>
<organism evidence="1 2">
    <name type="scientific">Leptospira ainlahdjerensis</name>
    <dbReference type="NCBI Taxonomy" id="2810033"/>
    <lineage>
        <taxon>Bacteria</taxon>
        <taxon>Pseudomonadati</taxon>
        <taxon>Spirochaetota</taxon>
        <taxon>Spirochaetia</taxon>
        <taxon>Leptospirales</taxon>
        <taxon>Leptospiraceae</taxon>
        <taxon>Leptospira</taxon>
    </lineage>
</organism>
<gene>
    <name evidence="1" type="ORF">JWG45_08370</name>
</gene>
<evidence type="ECO:0000313" key="2">
    <source>
        <dbReference type="Proteomes" id="UP000724686"/>
    </source>
</evidence>
<sequence>MKTVEPHPDLWVIILPTSSLDLQGICGNSDKSTVKVASPTHISGGGAGGGKSPETFLYHKIRLFASKNFFVEVPTKRFPIDDHSRSSSQTCGYGCASGVGVKWWEDSGDFSL</sequence>
<reference evidence="1 2" key="1">
    <citation type="submission" date="2021-02" db="EMBL/GenBank/DDBJ databases">
        <title>Leptospira ainlahdjerensis sp. nov., Leptospira ainazelensis sp. nov., Leptospira abararensis sp. nov. and Leptospira chreensis sp. nov., four new species isolated from water sources in Algeria.</title>
        <authorList>
            <person name="Amara Korba A."/>
            <person name="Kainiu M."/>
            <person name="Vincent A.T."/>
            <person name="Mariet J.-F."/>
            <person name="Veyrier F.J."/>
            <person name="Goarant C."/>
            <person name="Picardeau M."/>
        </authorList>
    </citation>
    <scope>NUCLEOTIDE SEQUENCE [LARGE SCALE GENOMIC DNA]</scope>
    <source>
        <strain evidence="1 2">201903070</strain>
    </source>
</reference>
<evidence type="ECO:0000313" key="1">
    <source>
        <dbReference type="EMBL" id="MBM9577164.1"/>
    </source>
</evidence>
<dbReference type="Proteomes" id="UP000724686">
    <property type="component" value="Unassembled WGS sequence"/>
</dbReference>
<proteinExistence type="predicted"/>